<keyword evidence="1 4" id="KW-0808">Transferase</keyword>
<evidence type="ECO:0000256" key="1">
    <source>
        <dbReference type="ARBA" id="ARBA00022679"/>
    </source>
</evidence>
<gene>
    <name evidence="4" type="ORF">SAMN04487951_10147</name>
</gene>
<dbReference type="InterPro" id="IPR050680">
    <property type="entry name" value="YpeA/RimI_acetyltransf"/>
</dbReference>
<proteinExistence type="predicted"/>
<dbReference type="RefSeq" id="WP_089701310.1">
    <property type="nucleotide sequence ID" value="NZ_FNII01000001.1"/>
</dbReference>
<evidence type="ECO:0000313" key="4">
    <source>
        <dbReference type="EMBL" id="SDM89241.1"/>
    </source>
</evidence>
<keyword evidence="2" id="KW-0012">Acyltransferase</keyword>
<organism evidence="4 5">
    <name type="scientific">Vreelandella arcis</name>
    <dbReference type="NCBI Taxonomy" id="416873"/>
    <lineage>
        <taxon>Bacteria</taxon>
        <taxon>Pseudomonadati</taxon>
        <taxon>Pseudomonadota</taxon>
        <taxon>Gammaproteobacteria</taxon>
        <taxon>Oceanospirillales</taxon>
        <taxon>Halomonadaceae</taxon>
        <taxon>Vreelandella</taxon>
    </lineage>
</organism>
<protein>
    <submittedName>
        <fullName evidence="4">Acetyltransferase (GNAT) family protein</fullName>
    </submittedName>
</protein>
<evidence type="ECO:0000259" key="3">
    <source>
        <dbReference type="PROSITE" id="PS51186"/>
    </source>
</evidence>
<dbReference type="Proteomes" id="UP000199677">
    <property type="component" value="Unassembled WGS sequence"/>
</dbReference>
<evidence type="ECO:0000313" key="5">
    <source>
        <dbReference type="Proteomes" id="UP000199677"/>
    </source>
</evidence>
<reference evidence="5" key="1">
    <citation type="submission" date="2016-10" db="EMBL/GenBank/DDBJ databases">
        <authorList>
            <person name="Varghese N."/>
            <person name="Submissions S."/>
        </authorList>
    </citation>
    <scope>NUCLEOTIDE SEQUENCE [LARGE SCALE GENOMIC DNA]</scope>
    <source>
        <strain evidence="5">CGMCC 1.6494</strain>
    </source>
</reference>
<dbReference type="OrthoDB" id="1858440at2"/>
<feature type="domain" description="N-acetyltransferase" evidence="3">
    <location>
        <begin position="173"/>
        <end position="307"/>
    </location>
</feature>
<dbReference type="PROSITE" id="PS51186">
    <property type="entry name" value="GNAT"/>
    <property type="match status" value="1"/>
</dbReference>
<accession>A0A1G9WY73</accession>
<dbReference type="InterPro" id="IPR016181">
    <property type="entry name" value="Acyl_CoA_acyltransferase"/>
</dbReference>
<dbReference type="InterPro" id="IPR000182">
    <property type="entry name" value="GNAT_dom"/>
</dbReference>
<name>A0A1G9WY73_9GAMM</name>
<evidence type="ECO:0000256" key="2">
    <source>
        <dbReference type="ARBA" id="ARBA00023315"/>
    </source>
</evidence>
<dbReference type="Gene3D" id="3.40.630.30">
    <property type="match status" value="1"/>
</dbReference>
<dbReference type="STRING" id="416873.SAMN04487951_10147"/>
<dbReference type="PANTHER" id="PTHR43420:SF12">
    <property type="entry name" value="N-ACETYLTRANSFERASE DOMAIN-CONTAINING PROTEIN"/>
    <property type="match status" value="1"/>
</dbReference>
<dbReference type="SUPFAM" id="SSF55729">
    <property type="entry name" value="Acyl-CoA N-acyltransferases (Nat)"/>
    <property type="match status" value="1"/>
</dbReference>
<dbReference type="Pfam" id="PF00583">
    <property type="entry name" value="Acetyltransf_1"/>
    <property type="match status" value="1"/>
</dbReference>
<keyword evidence="5" id="KW-1185">Reference proteome</keyword>
<sequence length="307" mass="34105">MESHKHTVGSSWVIPCPPEKRREALLQLAAAHDPAQQAALSAGVKAMQQQPDAQWGGLWISLEGQQLTGAIWVQPLPLNMAQLWLPHVEGVHRNALIETARAWVMDQQLTLCNIEIAPDATRTKAQLLAHGMAPLVSLRCLRAATDNRLPGMTPAVSLRWTPWEALTPTQQHALLKAVEQASLDSCVLREILSVEDLLAGFYQQDAHAPAHWYALWVDESPTPVGVLLLAPRHEVNRWELMLMGVVPEWRRQGLGRYILNDALALAQQAGAHELLLSVDQDNTPAFDLYSRAGFTEYAQQHVLAWRG</sequence>
<dbReference type="EMBL" id="FNII01000001">
    <property type="protein sequence ID" value="SDM89241.1"/>
    <property type="molecule type" value="Genomic_DNA"/>
</dbReference>
<dbReference type="AlphaFoldDB" id="A0A1G9WY73"/>
<dbReference type="PANTHER" id="PTHR43420">
    <property type="entry name" value="ACETYLTRANSFERASE"/>
    <property type="match status" value="1"/>
</dbReference>
<dbReference type="CDD" id="cd04301">
    <property type="entry name" value="NAT_SF"/>
    <property type="match status" value="1"/>
</dbReference>
<dbReference type="GO" id="GO:0016747">
    <property type="term" value="F:acyltransferase activity, transferring groups other than amino-acyl groups"/>
    <property type="evidence" value="ECO:0007669"/>
    <property type="project" value="InterPro"/>
</dbReference>